<dbReference type="PROSITE" id="PS00760">
    <property type="entry name" value="SPASE_I_2"/>
    <property type="match status" value="1"/>
</dbReference>
<dbReference type="GO" id="GO:0006465">
    <property type="term" value="P:signal peptide processing"/>
    <property type="evidence" value="ECO:0007669"/>
    <property type="project" value="InterPro"/>
</dbReference>
<organism evidence="9 10">
    <name type="scientific">Kroppenstedtia pulmonis</name>
    <dbReference type="NCBI Taxonomy" id="1380685"/>
    <lineage>
        <taxon>Bacteria</taxon>
        <taxon>Bacillati</taxon>
        <taxon>Bacillota</taxon>
        <taxon>Bacilli</taxon>
        <taxon>Bacillales</taxon>
        <taxon>Thermoactinomycetaceae</taxon>
        <taxon>Kroppenstedtia</taxon>
    </lineage>
</organism>
<evidence type="ECO:0000256" key="4">
    <source>
        <dbReference type="ARBA" id="ARBA00013208"/>
    </source>
</evidence>
<dbReference type="GO" id="GO:0005886">
    <property type="term" value="C:plasma membrane"/>
    <property type="evidence" value="ECO:0007669"/>
    <property type="project" value="UniProtKB-SubCell"/>
</dbReference>
<comment type="subcellular location">
    <subcellularLocation>
        <location evidence="2">Cell membrane</location>
        <topology evidence="2">Single-pass type II membrane protein</topology>
    </subcellularLocation>
    <subcellularLocation>
        <location evidence="7">Membrane</location>
        <topology evidence="7">Single-pass type II membrane protein</topology>
    </subcellularLocation>
</comment>
<keyword evidence="7" id="KW-1133">Transmembrane helix</keyword>
<evidence type="ECO:0000256" key="7">
    <source>
        <dbReference type="RuleBase" id="RU362042"/>
    </source>
</evidence>
<dbReference type="GO" id="GO:0009003">
    <property type="term" value="F:signal peptidase activity"/>
    <property type="evidence" value="ECO:0007669"/>
    <property type="project" value="UniProtKB-EC"/>
</dbReference>
<sequence>MKKNIGIILATLTLLVIGCLVFFQHFFFYEVYGTSMSPTLRSGESVLSREFALKDIERGDIIGFEHPLLADGDYLKRVVALPGDTVEVKAQQVLVNGKKTTYPINPKGAPDFGPVKVEKDHLFVLGDQMADSDDSRTLGTVSYKQIRGVLVFR</sequence>
<dbReference type="InterPro" id="IPR000223">
    <property type="entry name" value="Pept_S26A_signal_pept_1"/>
</dbReference>
<dbReference type="PRINTS" id="PR00727">
    <property type="entry name" value="LEADERPTASE"/>
</dbReference>
<dbReference type="GO" id="GO:0004252">
    <property type="term" value="F:serine-type endopeptidase activity"/>
    <property type="evidence" value="ECO:0007669"/>
    <property type="project" value="InterPro"/>
</dbReference>
<evidence type="ECO:0000313" key="10">
    <source>
        <dbReference type="Proteomes" id="UP000503088"/>
    </source>
</evidence>
<keyword evidence="10" id="KW-1185">Reference proteome</keyword>
<dbReference type="RefSeq" id="WP_173219360.1">
    <property type="nucleotide sequence ID" value="NZ_CP048104.1"/>
</dbReference>
<dbReference type="InterPro" id="IPR036286">
    <property type="entry name" value="LexA/Signal_pep-like_sf"/>
</dbReference>
<dbReference type="PROSITE" id="PS51257">
    <property type="entry name" value="PROKAR_LIPOPROTEIN"/>
    <property type="match status" value="1"/>
</dbReference>
<evidence type="ECO:0000256" key="6">
    <source>
        <dbReference type="PIRSR" id="PIRSR600223-1"/>
    </source>
</evidence>
<dbReference type="EC" id="3.4.21.89" evidence="4 7"/>
<dbReference type="Gene3D" id="2.10.109.10">
    <property type="entry name" value="Umud Fragment, subunit A"/>
    <property type="match status" value="1"/>
</dbReference>
<feature type="active site" evidence="6">
    <location>
        <position position="35"/>
    </location>
</feature>
<dbReference type="KEGG" id="kpul:GXN76_00875"/>
<evidence type="ECO:0000256" key="1">
    <source>
        <dbReference type="ARBA" id="ARBA00000677"/>
    </source>
</evidence>
<keyword evidence="7" id="KW-0472">Membrane</keyword>
<feature type="domain" description="Peptidase S26" evidence="8">
    <location>
        <begin position="7"/>
        <end position="152"/>
    </location>
</feature>
<keyword evidence="7" id="KW-0645">Protease</keyword>
<evidence type="ECO:0000259" key="8">
    <source>
        <dbReference type="Pfam" id="PF10502"/>
    </source>
</evidence>
<evidence type="ECO:0000256" key="2">
    <source>
        <dbReference type="ARBA" id="ARBA00004401"/>
    </source>
</evidence>
<dbReference type="PANTHER" id="PTHR43390:SF1">
    <property type="entry name" value="CHLOROPLAST PROCESSING PEPTIDASE"/>
    <property type="match status" value="1"/>
</dbReference>
<proteinExistence type="inferred from homology"/>
<name>A0A7D4BFZ7_9BACL</name>
<keyword evidence="7" id="KW-0812">Transmembrane</keyword>
<dbReference type="EMBL" id="CP048104">
    <property type="protein sequence ID" value="QKG83155.1"/>
    <property type="molecule type" value="Genomic_DNA"/>
</dbReference>
<protein>
    <recommendedName>
        <fullName evidence="4 7">Signal peptidase I</fullName>
        <ecNumber evidence="4 7">3.4.21.89</ecNumber>
    </recommendedName>
</protein>
<evidence type="ECO:0000313" key="9">
    <source>
        <dbReference type="EMBL" id="QKG83155.1"/>
    </source>
</evidence>
<feature type="transmembrane region" description="Helical" evidence="7">
    <location>
        <begin position="7"/>
        <end position="29"/>
    </location>
</feature>
<accession>A0A7D4BFZ7</accession>
<comment type="similarity">
    <text evidence="3 7">Belongs to the peptidase S26 family.</text>
</comment>
<evidence type="ECO:0000256" key="5">
    <source>
        <dbReference type="ARBA" id="ARBA00022801"/>
    </source>
</evidence>
<gene>
    <name evidence="9" type="primary">lepB</name>
    <name evidence="9" type="ORF">GXN76_00875</name>
</gene>
<feature type="active site" evidence="6">
    <location>
        <position position="76"/>
    </location>
</feature>
<reference evidence="9 10" key="1">
    <citation type="submission" date="2020-01" db="EMBL/GenBank/DDBJ databases">
        <authorList>
            <person name="Gulvik C.A."/>
            <person name="Batra D.G."/>
        </authorList>
    </citation>
    <scope>NUCLEOTIDE SEQUENCE [LARGE SCALE GENOMIC DNA]</scope>
    <source>
        <strain evidence="9 10">W9323</strain>
    </source>
</reference>
<keyword evidence="5 7" id="KW-0378">Hydrolase</keyword>
<dbReference type="NCBIfam" id="TIGR02227">
    <property type="entry name" value="sigpep_I_bact"/>
    <property type="match status" value="1"/>
</dbReference>
<dbReference type="Pfam" id="PF10502">
    <property type="entry name" value="Peptidase_S26"/>
    <property type="match status" value="1"/>
</dbReference>
<dbReference type="PANTHER" id="PTHR43390">
    <property type="entry name" value="SIGNAL PEPTIDASE I"/>
    <property type="match status" value="1"/>
</dbReference>
<dbReference type="InterPro" id="IPR019533">
    <property type="entry name" value="Peptidase_S26"/>
</dbReference>
<dbReference type="AlphaFoldDB" id="A0A7D4BFZ7"/>
<dbReference type="Proteomes" id="UP000503088">
    <property type="component" value="Chromosome"/>
</dbReference>
<evidence type="ECO:0000256" key="3">
    <source>
        <dbReference type="ARBA" id="ARBA00009370"/>
    </source>
</evidence>
<dbReference type="CDD" id="cd06530">
    <property type="entry name" value="S26_SPase_I"/>
    <property type="match status" value="1"/>
</dbReference>
<comment type="catalytic activity">
    <reaction evidence="1 7">
        <text>Cleavage of hydrophobic, N-terminal signal or leader sequences from secreted and periplasmic proteins.</text>
        <dbReference type="EC" id="3.4.21.89"/>
    </reaction>
</comment>
<dbReference type="SUPFAM" id="SSF51306">
    <property type="entry name" value="LexA/Signal peptidase"/>
    <property type="match status" value="1"/>
</dbReference>
<dbReference type="InterPro" id="IPR019757">
    <property type="entry name" value="Pept_S26A_signal_pept_1_Lys-AS"/>
</dbReference>